<dbReference type="OrthoDB" id="45564at2"/>
<dbReference type="Pfam" id="PF13241">
    <property type="entry name" value="NAD_binding_7"/>
    <property type="match status" value="1"/>
</dbReference>
<dbReference type="GO" id="GO:0004325">
    <property type="term" value="F:ferrochelatase activity"/>
    <property type="evidence" value="ECO:0007669"/>
    <property type="project" value="InterPro"/>
</dbReference>
<dbReference type="Gene3D" id="3.40.50.720">
    <property type="entry name" value="NAD(P)-binding Rossmann-like Domain"/>
    <property type="match status" value="1"/>
</dbReference>
<dbReference type="InterPro" id="IPR028281">
    <property type="entry name" value="Sirohaem_synthase_central"/>
</dbReference>
<dbReference type="InterPro" id="IPR006367">
    <property type="entry name" value="Sirohaem_synthase_N"/>
</dbReference>
<dbReference type="EMBL" id="PVBS01000001">
    <property type="protein sequence ID" value="PRD56316.1"/>
    <property type="molecule type" value="Genomic_DNA"/>
</dbReference>
<dbReference type="UniPathway" id="UPA00262">
    <property type="reaction ID" value="UER00222"/>
</dbReference>
<evidence type="ECO:0000256" key="6">
    <source>
        <dbReference type="ARBA" id="ARBA00047561"/>
    </source>
</evidence>
<dbReference type="EC" id="1.3.1.76" evidence="2"/>
<dbReference type="Proteomes" id="UP000238642">
    <property type="component" value="Unassembled WGS sequence"/>
</dbReference>
<dbReference type="PANTHER" id="PTHR35330:SF1">
    <property type="entry name" value="SIROHEME BIOSYNTHESIS PROTEIN MET8"/>
    <property type="match status" value="1"/>
</dbReference>
<evidence type="ECO:0000313" key="8">
    <source>
        <dbReference type="EMBL" id="PRD56316.1"/>
    </source>
</evidence>
<evidence type="ECO:0000259" key="7">
    <source>
        <dbReference type="Pfam" id="PF14824"/>
    </source>
</evidence>
<dbReference type="Gene3D" id="3.30.160.110">
    <property type="entry name" value="Siroheme synthase, domain 2"/>
    <property type="match status" value="1"/>
</dbReference>
<dbReference type="InterPro" id="IPR036291">
    <property type="entry name" value="NAD(P)-bd_dom_sf"/>
</dbReference>
<dbReference type="SUPFAM" id="SSF75615">
    <property type="entry name" value="Siroheme synthase middle domains-like"/>
    <property type="match status" value="1"/>
</dbReference>
<evidence type="ECO:0000313" key="9">
    <source>
        <dbReference type="Proteomes" id="UP000238642"/>
    </source>
</evidence>
<sequence length="197" mass="21817">MNELFPIYVKLHQIQMLLVGAGNVGLEKLEAILANSPQANLHIVAANVSSKVYALISGKENIRVSERAFGDNDIKNVDLIILATNNTTLNTHIRQLATKHHILLNVADKPTLCDFYLGSVVSKGNLKIGISTNGKSPTMAKRIKEFLNDLLPEEIDETLELMGQLRDNLSGDFQEKIRVLNAHTKDVLNKKSYDSTN</sequence>
<comment type="pathway">
    <text evidence="1">Porphyrin-containing compound metabolism; siroheme biosynthesis; sirohydrochlorin from precorrin-2: step 1/1.</text>
</comment>
<keyword evidence="4" id="KW-0520">NAD</keyword>
<feature type="domain" description="Siroheme synthase central" evidence="7">
    <location>
        <begin position="124"/>
        <end position="148"/>
    </location>
</feature>
<comment type="catalytic activity">
    <reaction evidence="6">
        <text>precorrin-2 + NAD(+) = sirohydrochlorin + NADH + 2 H(+)</text>
        <dbReference type="Rhea" id="RHEA:15613"/>
        <dbReference type="ChEBI" id="CHEBI:15378"/>
        <dbReference type="ChEBI" id="CHEBI:57540"/>
        <dbReference type="ChEBI" id="CHEBI:57945"/>
        <dbReference type="ChEBI" id="CHEBI:58351"/>
        <dbReference type="ChEBI" id="CHEBI:58827"/>
        <dbReference type="EC" id="1.3.1.76"/>
    </reaction>
</comment>
<evidence type="ECO:0000256" key="3">
    <source>
        <dbReference type="ARBA" id="ARBA00023002"/>
    </source>
</evidence>
<protein>
    <recommendedName>
        <fullName evidence="2">precorrin-2 dehydrogenase</fullName>
        <ecNumber evidence="2">1.3.1.76</ecNumber>
    </recommendedName>
</protein>
<dbReference type="AlphaFoldDB" id="A0A2S9JSQ6"/>
<dbReference type="InterPro" id="IPR028161">
    <property type="entry name" value="Met8-like"/>
</dbReference>
<accession>A0A2S9JSQ6</accession>
<proteinExistence type="predicted"/>
<organism evidence="8 9">
    <name type="scientific">Sphingobacterium gobiense</name>
    <dbReference type="NCBI Taxonomy" id="1382456"/>
    <lineage>
        <taxon>Bacteria</taxon>
        <taxon>Pseudomonadati</taxon>
        <taxon>Bacteroidota</taxon>
        <taxon>Sphingobacteriia</taxon>
        <taxon>Sphingobacteriales</taxon>
        <taxon>Sphingobacteriaceae</taxon>
        <taxon>Sphingobacterium</taxon>
    </lineage>
</organism>
<gene>
    <name evidence="8" type="ORF">C5749_03365</name>
</gene>
<dbReference type="PANTHER" id="PTHR35330">
    <property type="entry name" value="SIROHEME BIOSYNTHESIS PROTEIN MET8"/>
    <property type="match status" value="1"/>
</dbReference>
<dbReference type="GO" id="GO:0043115">
    <property type="term" value="F:precorrin-2 dehydrogenase activity"/>
    <property type="evidence" value="ECO:0007669"/>
    <property type="project" value="UniProtKB-EC"/>
</dbReference>
<evidence type="ECO:0000256" key="4">
    <source>
        <dbReference type="ARBA" id="ARBA00023027"/>
    </source>
</evidence>
<comment type="caution">
    <text evidence="8">The sequence shown here is derived from an EMBL/GenBank/DDBJ whole genome shotgun (WGS) entry which is preliminary data.</text>
</comment>
<evidence type="ECO:0000256" key="5">
    <source>
        <dbReference type="ARBA" id="ARBA00023244"/>
    </source>
</evidence>
<dbReference type="NCBIfam" id="TIGR01470">
    <property type="entry name" value="cysG_Nterm"/>
    <property type="match status" value="1"/>
</dbReference>
<reference evidence="8 9" key="1">
    <citation type="submission" date="2018-02" db="EMBL/GenBank/DDBJ databases">
        <title>The draft genome of Sphingobacterium gobiense H7.</title>
        <authorList>
            <person name="Li L."/>
            <person name="Liu L."/>
            <person name="Zhang X."/>
            <person name="Wang T."/>
            <person name="Liang L."/>
        </authorList>
    </citation>
    <scope>NUCLEOTIDE SEQUENCE [LARGE SCALE GENOMIC DNA]</scope>
    <source>
        <strain evidence="8 9">ACCC 05757</strain>
    </source>
</reference>
<dbReference type="RefSeq" id="WP_105723008.1">
    <property type="nucleotide sequence ID" value="NZ_PVBS01000001.1"/>
</dbReference>
<dbReference type="GO" id="GO:0019354">
    <property type="term" value="P:siroheme biosynthetic process"/>
    <property type="evidence" value="ECO:0007669"/>
    <property type="project" value="UniProtKB-UniPathway"/>
</dbReference>
<dbReference type="Pfam" id="PF14824">
    <property type="entry name" value="Sirohm_synth_M"/>
    <property type="match status" value="1"/>
</dbReference>
<keyword evidence="3" id="KW-0560">Oxidoreductase</keyword>
<name>A0A2S9JSQ6_9SPHI</name>
<evidence type="ECO:0000256" key="2">
    <source>
        <dbReference type="ARBA" id="ARBA00012400"/>
    </source>
</evidence>
<keyword evidence="9" id="KW-1185">Reference proteome</keyword>
<evidence type="ECO:0000256" key="1">
    <source>
        <dbReference type="ARBA" id="ARBA00005010"/>
    </source>
</evidence>
<dbReference type="SUPFAM" id="SSF51735">
    <property type="entry name" value="NAD(P)-binding Rossmann-fold domains"/>
    <property type="match status" value="1"/>
</dbReference>
<keyword evidence="5" id="KW-0627">Porphyrin biosynthesis</keyword>